<evidence type="ECO:0000256" key="2">
    <source>
        <dbReference type="ARBA" id="ARBA00023015"/>
    </source>
</evidence>
<dbReference type="Proteomes" id="UP001348149">
    <property type="component" value="Unassembled WGS sequence"/>
</dbReference>
<keyword evidence="7" id="KW-1185">Reference proteome</keyword>
<keyword evidence="3" id="KW-0238">DNA-binding</keyword>
<dbReference type="InterPro" id="IPR000847">
    <property type="entry name" value="LysR_HTH_N"/>
</dbReference>
<protein>
    <submittedName>
        <fullName evidence="6">LysR substrate-binding domain-containing protein</fullName>
    </submittedName>
</protein>
<feature type="domain" description="HTH lysR-type" evidence="5">
    <location>
        <begin position="1"/>
        <end position="58"/>
    </location>
</feature>
<dbReference type="PANTHER" id="PTHR30126:SF94">
    <property type="entry name" value="LYSR FAMILY TRANSCRIPTIONAL REGULATOR"/>
    <property type="match status" value="1"/>
</dbReference>
<evidence type="ECO:0000256" key="1">
    <source>
        <dbReference type="ARBA" id="ARBA00009437"/>
    </source>
</evidence>
<comment type="similarity">
    <text evidence="1">Belongs to the LysR transcriptional regulatory family.</text>
</comment>
<keyword evidence="2" id="KW-0805">Transcription regulation</keyword>
<dbReference type="Gene3D" id="1.10.10.10">
    <property type="entry name" value="Winged helix-like DNA-binding domain superfamily/Winged helix DNA-binding domain"/>
    <property type="match status" value="1"/>
</dbReference>
<organism evidence="6 7">
    <name type="scientific">Mesobacterium hydrothermale</name>
    <dbReference type="NCBI Taxonomy" id="3111907"/>
    <lineage>
        <taxon>Bacteria</taxon>
        <taxon>Pseudomonadati</taxon>
        <taxon>Pseudomonadota</taxon>
        <taxon>Alphaproteobacteria</taxon>
        <taxon>Rhodobacterales</taxon>
        <taxon>Roseobacteraceae</taxon>
        <taxon>Mesobacterium</taxon>
    </lineage>
</organism>
<dbReference type="InterPro" id="IPR036388">
    <property type="entry name" value="WH-like_DNA-bd_sf"/>
</dbReference>
<dbReference type="Gene3D" id="3.40.190.290">
    <property type="match status" value="1"/>
</dbReference>
<dbReference type="RefSeq" id="WP_326297906.1">
    <property type="nucleotide sequence ID" value="NZ_JAYLLH010000018.1"/>
</dbReference>
<dbReference type="PROSITE" id="PS50931">
    <property type="entry name" value="HTH_LYSR"/>
    <property type="match status" value="1"/>
</dbReference>
<dbReference type="PANTHER" id="PTHR30126">
    <property type="entry name" value="HTH-TYPE TRANSCRIPTIONAL REGULATOR"/>
    <property type="match status" value="1"/>
</dbReference>
<dbReference type="SUPFAM" id="SSF46785">
    <property type="entry name" value="Winged helix' DNA-binding domain"/>
    <property type="match status" value="1"/>
</dbReference>
<dbReference type="InterPro" id="IPR005119">
    <property type="entry name" value="LysR_subst-bd"/>
</dbReference>
<evidence type="ECO:0000256" key="4">
    <source>
        <dbReference type="ARBA" id="ARBA00023163"/>
    </source>
</evidence>
<dbReference type="PRINTS" id="PR00039">
    <property type="entry name" value="HTHLYSR"/>
</dbReference>
<dbReference type="InterPro" id="IPR036390">
    <property type="entry name" value="WH_DNA-bd_sf"/>
</dbReference>
<evidence type="ECO:0000256" key="3">
    <source>
        <dbReference type="ARBA" id="ARBA00023125"/>
    </source>
</evidence>
<evidence type="ECO:0000313" key="6">
    <source>
        <dbReference type="EMBL" id="MEC3862167.1"/>
    </source>
</evidence>
<dbReference type="Pfam" id="PF00126">
    <property type="entry name" value="HTH_1"/>
    <property type="match status" value="1"/>
</dbReference>
<gene>
    <name evidence="6" type="ORF">VK792_12810</name>
</gene>
<keyword evidence="4" id="KW-0804">Transcription</keyword>
<dbReference type="SUPFAM" id="SSF53850">
    <property type="entry name" value="Periplasmic binding protein-like II"/>
    <property type="match status" value="1"/>
</dbReference>
<dbReference type="CDD" id="cd05466">
    <property type="entry name" value="PBP2_LTTR_substrate"/>
    <property type="match status" value="1"/>
</dbReference>
<name>A0ABU6HJ75_9RHOB</name>
<evidence type="ECO:0000259" key="5">
    <source>
        <dbReference type="PROSITE" id="PS50931"/>
    </source>
</evidence>
<comment type="caution">
    <text evidence="6">The sequence shown here is derived from an EMBL/GenBank/DDBJ whole genome shotgun (WGS) entry which is preliminary data.</text>
</comment>
<sequence length="287" mass="31416">MRYAQIRAFHHVALHGGFSRAAAALHVSQPSISDQVRQLEQAHDVLLFQRDGRQVRLTPAGEDLFLLTKRFFEAEDQIERQLSASRASVTGTLRIVADSALHVTEVLGRFRAQYPDVFIQLRSGNSEAVLAALRSYDAEIGVLGSHAPAADMDSVDLGETPILAIAKQGYLPERVNSLSLQELARHPLIFREKGSRTRAGIESGARAAGVRLTPVIEVEGREAMREVVASGAGIGFISQAEMGRDPRLRAVPIDGIDLGMTETVIHLAMRRDVPVIRSFMRVLRGIA</sequence>
<reference evidence="6 7" key="1">
    <citation type="submission" date="2024-01" db="EMBL/GenBank/DDBJ databases">
        <title>Mesobacterium rodlantinim sp. nov., isolated from shallow sea hydrothermal systems off Kueishantao Island.</title>
        <authorList>
            <person name="Su Z."/>
            <person name="Tang K."/>
        </authorList>
    </citation>
    <scope>NUCLEOTIDE SEQUENCE [LARGE SCALE GENOMIC DNA]</scope>
    <source>
        <strain evidence="6 7">TK19101</strain>
    </source>
</reference>
<dbReference type="EMBL" id="JAYLLH010000018">
    <property type="protein sequence ID" value="MEC3862167.1"/>
    <property type="molecule type" value="Genomic_DNA"/>
</dbReference>
<evidence type="ECO:0000313" key="7">
    <source>
        <dbReference type="Proteomes" id="UP001348149"/>
    </source>
</evidence>
<accession>A0ABU6HJ75</accession>
<dbReference type="Pfam" id="PF03466">
    <property type="entry name" value="LysR_substrate"/>
    <property type="match status" value="1"/>
</dbReference>
<proteinExistence type="inferred from homology"/>